<reference evidence="1 2" key="1">
    <citation type="submission" date="2012-12" db="EMBL/GenBank/DDBJ databases">
        <title>Genome assembly of Formosa sp. AK20.</title>
        <authorList>
            <person name="Kumar R."/>
            <person name="Khatri I."/>
            <person name="Vaidya B."/>
            <person name="Subramanian S."/>
            <person name="Pinnaka A."/>
        </authorList>
    </citation>
    <scope>NUCLEOTIDE SEQUENCE [LARGE SCALE GENOMIC DNA]</scope>
    <source>
        <strain evidence="1 2">AK20</strain>
    </source>
</reference>
<proteinExistence type="predicted"/>
<dbReference type="Proteomes" id="UP000012024">
    <property type="component" value="Unassembled WGS sequence"/>
</dbReference>
<comment type="caution">
    <text evidence="1">The sequence shown here is derived from an EMBL/GenBank/DDBJ whole genome shotgun (WGS) entry which is preliminary data.</text>
</comment>
<organism evidence="1 2">
    <name type="scientific">Xanthomarina gelatinilytica</name>
    <dbReference type="NCBI Taxonomy" id="1137281"/>
    <lineage>
        <taxon>Bacteria</taxon>
        <taxon>Pseudomonadati</taxon>
        <taxon>Bacteroidota</taxon>
        <taxon>Flavobacteriia</taxon>
        <taxon>Flavobacteriales</taxon>
        <taxon>Flavobacteriaceae</taxon>
        <taxon>Xanthomarina</taxon>
    </lineage>
</organism>
<dbReference type="PATRIC" id="fig|1137281.3.peg.1902"/>
<evidence type="ECO:0000313" key="1">
    <source>
        <dbReference type="EMBL" id="EMQ94517.1"/>
    </source>
</evidence>
<dbReference type="EMBL" id="ANLA01000015">
    <property type="protein sequence ID" value="EMQ94517.1"/>
    <property type="molecule type" value="Genomic_DNA"/>
</dbReference>
<gene>
    <name evidence="1" type="ORF">D778_00470</name>
</gene>
<accession>M7MEA3</accession>
<keyword evidence="2" id="KW-1185">Reference proteome</keyword>
<sequence>MMGCATAKKSRHTFFKLYNNKNVSKIKSYFELIRCNGYTINYVRLNVFH</sequence>
<name>M7MEA3_9FLAO</name>
<protein>
    <submittedName>
        <fullName evidence="1">Uncharacterized protein</fullName>
    </submittedName>
</protein>
<evidence type="ECO:0000313" key="2">
    <source>
        <dbReference type="Proteomes" id="UP000012024"/>
    </source>
</evidence>
<dbReference type="AlphaFoldDB" id="M7MEA3"/>